<sequence>MHRFLVIIVPLKRHRLSVILWNSLIKRLHFSGDKKFHSFRTIYSSQSRRKLCLFSSPQIFGTLGMCLVPLSGKAGLGNRNNSSRQEDDKWSSARGDLQRQGTHLKSLVYETQVATVGDLTAWIVVASAEIANL</sequence>
<reference evidence="2" key="1">
    <citation type="submission" date="2020-08" db="EMBL/GenBank/DDBJ databases">
        <title>Multicomponent nature underlies the extraordinary mechanical properties of spider dragline silk.</title>
        <authorList>
            <person name="Kono N."/>
            <person name="Nakamura H."/>
            <person name="Mori M."/>
            <person name="Yoshida Y."/>
            <person name="Ohtoshi R."/>
            <person name="Malay A.D."/>
            <person name="Moran D.A.P."/>
            <person name="Tomita M."/>
            <person name="Numata K."/>
            <person name="Arakawa K."/>
        </authorList>
    </citation>
    <scope>NUCLEOTIDE SEQUENCE</scope>
</reference>
<keyword evidence="3" id="KW-1185">Reference proteome</keyword>
<feature type="region of interest" description="Disordered" evidence="1">
    <location>
        <begin position="77"/>
        <end position="96"/>
    </location>
</feature>
<accession>A0A8X6VEN0</accession>
<gene>
    <name evidence="2" type="ORF">TNCV_1172351</name>
</gene>
<name>A0A8X6VEN0_TRICX</name>
<evidence type="ECO:0000313" key="2">
    <source>
        <dbReference type="EMBL" id="GFY03275.1"/>
    </source>
</evidence>
<protein>
    <submittedName>
        <fullName evidence="2">Uncharacterized protein</fullName>
    </submittedName>
</protein>
<dbReference type="EMBL" id="BMAU01021236">
    <property type="protein sequence ID" value="GFY03275.1"/>
    <property type="molecule type" value="Genomic_DNA"/>
</dbReference>
<evidence type="ECO:0000313" key="3">
    <source>
        <dbReference type="Proteomes" id="UP000887159"/>
    </source>
</evidence>
<dbReference type="AlphaFoldDB" id="A0A8X6VEN0"/>
<organism evidence="2 3">
    <name type="scientific">Trichonephila clavipes</name>
    <name type="common">Golden silk orbweaver</name>
    <name type="synonym">Nephila clavipes</name>
    <dbReference type="NCBI Taxonomy" id="2585209"/>
    <lineage>
        <taxon>Eukaryota</taxon>
        <taxon>Metazoa</taxon>
        <taxon>Ecdysozoa</taxon>
        <taxon>Arthropoda</taxon>
        <taxon>Chelicerata</taxon>
        <taxon>Arachnida</taxon>
        <taxon>Araneae</taxon>
        <taxon>Araneomorphae</taxon>
        <taxon>Entelegynae</taxon>
        <taxon>Araneoidea</taxon>
        <taxon>Nephilidae</taxon>
        <taxon>Trichonephila</taxon>
    </lineage>
</organism>
<proteinExistence type="predicted"/>
<evidence type="ECO:0000256" key="1">
    <source>
        <dbReference type="SAM" id="MobiDB-lite"/>
    </source>
</evidence>
<comment type="caution">
    <text evidence="2">The sequence shown here is derived from an EMBL/GenBank/DDBJ whole genome shotgun (WGS) entry which is preliminary data.</text>
</comment>
<dbReference type="Proteomes" id="UP000887159">
    <property type="component" value="Unassembled WGS sequence"/>
</dbReference>